<sequence length="521" mass="59051">MSAFKIESCFGADINVGYFNIYEILDILDIQKEVTSHKRVQNLVKKHGHDERIVAVAMRQVIFDIVGPTLDEPFLPFDPYFSDEKLLTSKKERLYDAQERFLMLCLSVATGRSVRSLRKLTPDLSTKEFREKRKHGLSLFRYFRQELNDHTREYILSYKARMEASGVGENKLSNSTSNEVKDKNSDVADRDIKSKVAKKKAASAVKLAPTSFNDETVTALKLFAEGHKLISNQVERYKRGELLELPSLMMFCRRLIDSHTRNNASIMAIRHIKDASIYLEQHAIGMAVLAIHFTKAMKLSQVYIEVVCLGALLLDLGRFRLPPAMITKTTKMTEAEFDLFRKHIYFGEQILNKCEGVPKAVYQMLIDHHEKIDGSGYPAGKQDQEISTYGKVAAIIDAYDAMTSAQAHKESMTPISAMQKMRKESGLAFDKRLLSVFLSSIGKIPVGSCVLLSNGRVGFVLTLNKEAQPSLIRQVYSMTNKAFIESTDIEINKVSQLDTDVKIEKEVNPQQFNLKFINHLS</sequence>
<evidence type="ECO:0000313" key="2">
    <source>
        <dbReference type="EMBL" id="MCB5162858.1"/>
    </source>
</evidence>
<dbReference type="SUPFAM" id="SSF109604">
    <property type="entry name" value="HD-domain/PDEase-like"/>
    <property type="match status" value="1"/>
</dbReference>
<reference evidence="2" key="1">
    <citation type="submission" date="2021-10" db="EMBL/GenBank/DDBJ databases">
        <title>Marinomonas pontica sp. nov., isolated from the Black Sea.</title>
        <authorList>
            <person name="Zhao L.-H."/>
            <person name="Xue J.-H."/>
        </authorList>
    </citation>
    <scope>NUCLEOTIDE SEQUENCE</scope>
    <source>
        <strain evidence="2">E8</strain>
    </source>
</reference>
<dbReference type="EMBL" id="JAJATW010000025">
    <property type="protein sequence ID" value="MCB5162858.1"/>
    <property type="molecule type" value="Genomic_DNA"/>
</dbReference>
<evidence type="ECO:0000313" key="3">
    <source>
        <dbReference type="Proteomes" id="UP001139095"/>
    </source>
</evidence>
<feature type="domain" description="HD-GYP" evidence="1">
    <location>
        <begin position="257"/>
        <end position="453"/>
    </location>
</feature>
<name>A0A9X1IP35_9GAMM</name>
<gene>
    <name evidence="2" type="ORF">LG368_13245</name>
</gene>
<dbReference type="PROSITE" id="PS51832">
    <property type="entry name" value="HD_GYP"/>
    <property type="match status" value="1"/>
</dbReference>
<dbReference type="Gene3D" id="1.10.3210.10">
    <property type="entry name" value="Hypothetical protein af1432"/>
    <property type="match status" value="1"/>
</dbReference>
<dbReference type="Pfam" id="PF13487">
    <property type="entry name" value="HD_5"/>
    <property type="match status" value="1"/>
</dbReference>
<dbReference type="AlphaFoldDB" id="A0A9X1IP35"/>
<dbReference type="Proteomes" id="UP001139095">
    <property type="component" value="Unassembled WGS sequence"/>
</dbReference>
<protein>
    <submittedName>
        <fullName evidence="2">HD domain-containing protein</fullName>
    </submittedName>
</protein>
<accession>A0A9X1IP35</accession>
<comment type="caution">
    <text evidence="2">The sequence shown here is derived from an EMBL/GenBank/DDBJ whole genome shotgun (WGS) entry which is preliminary data.</text>
</comment>
<dbReference type="PANTHER" id="PTHR43155">
    <property type="entry name" value="CYCLIC DI-GMP PHOSPHODIESTERASE PA4108-RELATED"/>
    <property type="match status" value="1"/>
</dbReference>
<dbReference type="InterPro" id="IPR003607">
    <property type="entry name" value="HD/PDEase_dom"/>
</dbReference>
<keyword evidence="3" id="KW-1185">Reference proteome</keyword>
<dbReference type="GO" id="GO:0008081">
    <property type="term" value="F:phosphoric diester hydrolase activity"/>
    <property type="evidence" value="ECO:0007669"/>
    <property type="project" value="UniProtKB-ARBA"/>
</dbReference>
<dbReference type="CDD" id="cd00077">
    <property type="entry name" value="HDc"/>
    <property type="match status" value="1"/>
</dbReference>
<proteinExistence type="predicted"/>
<evidence type="ECO:0000259" key="1">
    <source>
        <dbReference type="PROSITE" id="PS51832"/>
    </source>
</evidence>
<dbReference type="PANTHER" id="PTHR43155:SF2">
    <property type="entry name" value="CYCLIC DI-GMP PHOSPHODIESTERASE PA4108"/>
    <property type="match status" value="1"/>
</dbReference>
<organism evidence="2 3">
    <name type="scientific">Marinomonas algarum</name>
    <dbReference type="NCBI Taxonomy" id="2883105"/>
    <lineage>
        <taxon>Bacteria</taxon>
        <taxon>Pseudomonadati</taxon>
        <taxon>Pseudomonadota</taxon>
        <taxon>Gammaproteobacteria</taxon>
        <taxon>Oceanospirillales</taxon>
        <taxon>Oceanospirillaceae</taxon>
        <taxon>Marinomonas</taxon>
    </lineage>
</organism>
<dbReference type="RefSeq" id="WP_226755205.1">
    <property type="nucleotide sequence ID" value="NZ_JAJATW010000025.1"/>
</dbReference>
<dbReference type="InterPro" id="IPR037522">
    <property type="entry name" value="HD_GYP_dom"/>
</dbReference>